<reference evidence="1" key="1">
    <citation type="submission" date="2012-08" db="EMBL/GenBank/DDBJ databases">
        <title>Cassytha pubescens and C. glabella (Lauraceae) are not disjunctly distributed between Australia and the Ryukyu Archipelago of Japan - evidence from morphological and molecular data.</title>
        <authorList>
            <person name="Kokubugata G."/>
            <person name="Nakamura K."/>
            <person name="Forster P.I."/>
            <person name="Wilson G.W."/>
            <person name="Holland A.E."/>
            <person name="Hirayama Y."/>
            <person name="Yokota M."/>
        </authorList>
    </citation>
    <scope>NUCLEOTIDE SEQUENCE</scope>
    <source>
        <strain evidence="1">K-LV1</strain>
    </source>
</reference>
<evidence type="ECO:0000313" key="1">
    <source>
        <dbReference type="EMBL" id="AFX59700.1"/>
    </source>
</evidence>
<gene>
    <name evidence="1" type="ORF">wssv_03230</name>
</gene>
<name>K7WK22_9VIRU</name>
<evidence type="ECO:0000313" key="2">
    <source>
        <dbReference type="EMBL" id="ATU83750.1"/>
    </source>
</evidence>
<protein>
    <submittedName>
        <fullName evidence="2">ORF983</fullName>
    </submittedName>
    <submittedName>
        <fullName evidence="1">Wsv323</fullName>
    </submittedName>
</protein>
<accession>K7WK22</accession>
<organism evidence="1">
    <name type="scientific">White spot syndrome virus</name>
    <dbReference type="NCBI Taxonomy" id="342409"/>
    <lineage>
        <taxon>Viruses</taxon>
        <taxon>Viruses incertae sedis</taxon>
        <taxon>Naldaviricetes</taxon>
        <taxon>Nimaviridae</taxon>
        <taxon>Whispovirus</taxon>
    </lineage>
</organism>
<sequence>MLYLKRLISSSYCMCFTKSHTVLEVQLEGTNKKIEENEEVDDDVEEEEEEAGDFRSISSLTVVSDNNSLEAWISFTGLERLFFILLLL</sequence>
<dbReference type="EMBL" id="JX515788">
    <property type="protein sequence ID" value="AFX59700.1"/>
    <property type="molecule type" value="Genomic_DNA"/>
</dbReference>
<dbReference type="EMBL" id="MF768985">
    <property type="protein sequence ID" value="ATU83750.1"/>
    <property type="molecule type" value="Genomic_DNA"/>
</dbReference>
<proteinExistence type="predicted"/>
<dbReference type="Proteomes" id="UP000267516">
    <property type="component" value="Segment"/>
</dbReference>
<dbReference type="Proteomes" id="UP000277283">
    <property type="component" value="Segment"/>
</dbReference>
<reference evidence="2" key="2">
    <citation type="journal article" date="2018" name="Aquaculture">
        <title>Complete genome sequence of a white spot syndrome virus associated with a disease incursion in Australia.</title>
        <authorList>
            <person name="Oakey J."/>
            <person name="Smith C.S."/>
        </authorList>
    </citation>
    <scope>NUCLEOTIDE SEQUENCE [LARGE SCALE GENOMIC DNA]</scope>
    <source>
        <strain evidence="2">WSSV-AU</strain>
    </source>
</reference>